<organism evidence="1">
    <name type="scientific">marine sediment metagenome</name>
    <dbReference type="NCBI Taxonomy" id="412755"/>
    <lineage>
        <taxon>unclassified sequences</taxon>
        <taxon>metagenomes</taxon>
        <taxon>ecological metagenomes</taxon>
    </lineage>
</organism>
<name>A0A0F9V9K3_9ZZZZ</name>
<reference evidence="1" key="1">
    <citation type="journal article" date="2015" name="Nature">
        <title>Complex archaea that bridge the gap between prokaryotes and eukaryotes.</title>
        <authorList>
            <person name="Spang A."/>
            <person name="Saw J.H."/>
            <person name="Jorgensen S.L."/>
            <person name="Zaremba-Niedzwiedzka K."/>
            <person name="Martijn J."/>
            <person name="Lind A.E."/>
            <person name="van Eijk R."/>
            <person name="Schleper C."/>
            <person name="Guy L."/>
            <person name="Ettema T.J."/>
        </authorList>
    </citation>
    <scope>NUCLEOTIDE SEQUENCE</scope>
</reference>
<evidence type="ECO:0000313" key="1">
    <source>
        <dbReference type="EMBL" id="KKN62513.1"/>
    </source>
</evidence>
<sequence>MTAPLPLLERYYTSRNLRRRLGHRHEGDFLELGAMNISDGPLPGGDDFQGDTLNGTYQSTASGNASAAAAISAGVVNGAILLDAGDANAGRSDLSWGLHYQAQLKPVYIARFSMSSLTTRKFEIGFTDVISGTDAGAVNVKASASGNGSWRADDAVVLCYDTDDDTNLTLMGVKNTSVATSADFDITLSAATYYYFGVALFGGEDDDALGFVLDANGALIEEQIIEAAITIDDLLTPWLFVQNRDGTAGSMTVDWHRAYQRRTSTL</sequence>
<proteinExistence type="predicted"/>
<comment type="caution">
    <text evidence="1">The sequence shown here is derived from an EMBL/GenBank/DDBJ whole genome shotgun (WGS) entry which is preliminary data.</text>
</comment>
<protein>
    <submittedName>
        <fullName evidence="1">Uncharacterized protein</fullName>
    </submittedName>
</protein>
<accession>A0A0F9V9K3</accession>
<dbReference type="EMBL" id="LAZR01000622">
    <property type="protein sequence ID" value="KKN62513.1"/>
    <property type="molecule type" value="Genomic_DNA"/>
</dbReference>
<gene>
    <name evidence="1" type="ORF">LCGC14_0511290</name>
</gene>
<dbReference type="AlphaFoldDB" id="A0A0F9V9K3"/>